<evidence type="ECO:0000313" key="2">
    <source>
        <dbReference type="EMBL" id="OJT12742.1"/>
    </source>
</evidence>
<accession>A0A1M2VZ03</accession>
<feature type="compositionally biased region" description="Basic and acidic residues" evidence="1">
    <location>
        <begin position="42"/>
        <end position="54"/>
    </location>
</feature>
<gene>
    <name evidence="2" type="ORF">TRAPUB_10690</name>
</gene>
<proteinExistence type="predicted"/>
<organism evidence="2 3">
    <name type="scientific">Trametes pubescens</name>
    <name type="common">White-rot fungus</name>
    <dbReference type="NCBI Taxonomy" id="154538"/>
    <lineage>
        <taxon>Eukaryota</taxon>
        <taxon>Fungi</taxon>
        <taxon>Dikarya</taxon>
        <taxon>Basidiomycota</taxon>
        <taxon>Agaricomycotina</taxon>
        <taxon>Agaricomycetes</taxon>
        <taxon>Polyporales</taxon>
        <taxon>Polyporaceae</taxon>
        <taxon>Trametes</taxon>
    </lineage>
</organism>
<evidence type="ECO:0000256" key="1">
    <source>
        <dbReference type="SAM" id="MobiDB-lite"/>
    </source>
</evidence>
<name>A0A1M2VZ03_TRAPU</name>
<keyword evidence="3" id="KW-1185">Reference proteome</keyword>
<protein>
    <submittedName>
        <fullName evidence="2">Uncharacterized protein</fullName>
    </submittedName>
</protein>
<reference evidence="2 3" key="1">
    <citation type="submission" date="2016-10" db="EMBL/GenBank/DDBJ databases">
        <title>Genome sequence of the basidiomycete white-rot fungus Trametes pubescens.</title>
        <authorList>
            <person name="Makela M.R."/>
            <person name="Granchi Z."/>
            <person name="Peng M."/>
            <person name="De Vries R.P."/>
            <person name="Grigoriev I."/>
            <person name="Riley R."/>
            <person name="Hilden K."/>
        </authorList>
    </citation>
    <scope>NUCLEOTIDE SEQUENCE [LARGE SCALE GENOMIC DNA]</scope>
    <source>
        <strain evidence="2 3">FBCC735</strain>
    </source>
</reference>
<dbReference type="Proteomes" id="UP000184267">
    <property type="component" value="Unassembled WGS sequence"/>
</dbReference>
<evidence type="ECO:0000313" key="3">
    <source>
        <dbReference type="Proteomes" id="UP000184267"/>
    </source>
</evidence>
<feature type="region of interest" description="Disordered" evidence="1">
    <location>
        <begin position="35"/>
        <end position="54"/>
    </location>
</feature>
<dbReference type="EMBL" id="MNAD01000448">
    <property type="protein sequence ID" value="OJT12742.1"/>
    <property type="molecule type" value="Genomic_DNA"/>
</dbReference>
<sequence>MAGSAGEARGGGGSLDIAAEALREWVRAGGEMTMGSAVDADASTRTRDPLRECE</sequence>
<comment type="caution">
    <text evidence="2">The sequence shown here is derived from an EMBL/GenBank/DDBJ whole genome shotgun (WGS) entry which is preliminary data.</text>
</comment>
<dbReference type="AlphaFoldDB" id="A0A1M2VZ03"/>